<dbReference type="SUPFAM" id="SSF56317">
    <property type="entry name" value="Carbon-nitrogen hydrolase"/>
    <property type="match status" value="1"/>
</dbReference>
<evidence type="ECO:0000313" key="5">
    <source>
        <dbReference type="Proteomes" id="UP000325902"/>
    </source>
</evidence>
<dbReference type="GO" id="GO:0016836">
    <property type="term" value="F:hydro-lyase activity"/>
    <property type="evidence" value="ECO:0007669"/>
    <property type="project" value="UniProtKB-ARBA"/>
</dbReference>
<name>A0A5N5DDQ2_9PEZI</name>
<protein>
    <submittedName>
        <fullName evidence="4">Nitrilase</fullName>
    </submittedName>
</protein>
<accession>A0A5N5DDQ2</accession>
<evidence type="ECO:0000256" key="1">
    <source>
        <dbReference type="ARBA" id="ARBA00008129"/>
    </source>
</evidence>
<evidence type="ECO:0000259" key="3">
    <source>
        <dbReference type="PROSITE" id="PS50263"/>
    </source>
</evidence>
<dbReference type="PANTHER" id="PTHR46044">
    <property type="entry name" value="NITRILASE"/>
    <property type="match status" value="1"/>
</dbReference>
<dbReference type="PANTHER" id="PTHR46044:SF1">
    <property type="entry name" value="CN HYDROLASE DOMAIN-CONTAINING PROTEIN"/>
    <property type="match status" value="1"/>
</dbReference>
<feature type="domain" description="CN hydrolase" evidence="3">
    <location>
        <begin position="18"/>
        <end position="299"/>
    </location>
</feature>
<dbReference type="GO" id="GO:0000257">
    <property type="term" value="F:nitrilase activity"/>
    <property type="evidence" value="ECO:0007669"/>
    <property type="project" value="UniProtKB-ARBA"/>
</dbReference>
<sequence length="331" mass="35575">MTATERAAAPTMNHKAQVKIAAAQIAPVFMNKAATTAKVCKMIREAGEQGAKVIGFPECCIPGYPGWGQTQLAGGAKAIGLYKQQFYESVEVPGPETDLIAQACREASMYAVVGINERLANTTGTTFNTQIIIDPNGEIVNKHQKYVPTVTERLVHAPGGTGTTVSTKTEFGTLSGLICGENCNPMALYSLSLEYPTVHIASWPAHFGPGSSTQEDILAVTKGMAYNLGCFIVNSVSINCDSTIDAYTWDSAEAREWMLSQRELDHTGGARATILDPSGKLLAGPLPAGEGILYADANIEDVLANKFMVDVAGHYQRPELFAHHFEKYIKK</sequence>
<dbReference type="AlphaFoldDB" id="A0A5N5DDQ2"/>
<dbReference type="OrthoDB" id="10250282at2759"/>
<comment type="similarity">
    <text evidence="1">Belongs to the carbon-nitrogen hydrolase superfamily. Nitrilase family.</text>
</comment>
<dbReference type="Proteomes" id="UP000325902">
    <property type="component" value="Unassembled WGS sequence"/>
</dbReference>
<dbReference type="Pfam" id="PF00795">
    <property type="entry name" value="CN_hydrolase"/>
    <property type="match status" value="1"/>
</dbReference>
<proteinExistence type="inferred from homology"/>
<dbReference type="InterPro" id="IPR003010">
    <property type="entry name" value="C-N_Hydrolase"/>
</dbReference>
<reference evidence="4 5" key="1">
    <citation type="journal article" date="2019" name="Sci. Rep.">
        <title>A multi-omics analysis of the grapevine pathogen Lasiodiplodia theobromae reveals that temperature affects the expression of virulence- and pathogenicity-related genes.</title>
        <authorList>
            <person name="Felix C."/>
            <person name="Meneses R."/>
            <person name="Goncalves M.F.M."/>
            <person name="Tilleman L."/>
            <person name="Duarte A.S."/>
            <person name="Jorrin-Novo J.V."/>
            <person name="Van de Peer Y."/>
            <person name="Deforce D."/>
            <person name="Van Nieuwerburgh F."/>
            <person name="Esteves A.C."/>
            <person name="Alves A."/>
        </authorList>
    </citation>
    <scope>NUCLEOTIDE SEQUENCE [LARGE SCALE GENOMIC DNA]</scope>
    <source>
        <strain evidence="4 5">LA-SOL3</strain>
    </source>
</reference>
<gene>
    <name evidence="4" type="primary">nit</name>
    <name evidence="4" type="ORF">DBV05_g5538</name>
</gene>
<dbReference type="InterPro" id="IPR036526">
    <property type="entry name" value="C-N_Hydrolase_sf"/>
</dbReference>
<evidence type="ECO:0000313" key="4">
    <source>
        <dbReference type="EMBL" id="KAB2575821.1"/>
    </source>
</evidence>
<dbReference type="PROSITE" id="PS00920">
    <property type="entry name" value="NITRIL_CHT_1"/>
    <property type="match status" value="1"/>
</dbReference>
<dbReference type="Gene3D" id="3.60.110.10">
    <property type="entry name" value="Carbon-nitrogen hydrolase"/>
    <property type="match status" value="1"/>
</dbReference>
<dbReference type="CDD" id="cd07564">
    <property type="entry name" value="nitrilases_CHs"/>
    <property type="match status" value="1"/>
</dbReference>
<evidence type="ECO:0000256" key="2">
    <source>
        <dbReference type="PROSITE-ProRule" id="PRU10139"/>
    </source>
</evidence>
<keyword evidence="5" id="KW-1185">Reference proteome</keyword>
<dbReference type="PROSITE" id="PS50263">
    <property type="entry name" value="CN_HYDROLASE"/>
    <property type="match status" value="1"/>
</dbReference>
<dbReference type="InterPro" id="IPR044149">
    <property type="entry name" value="Nitrilases_CHs"/>
</dbReference>
<feature type="active site" description="Proton acceptor" evidence="2">
    <location>
        <position position="58"/>
    </location>
</feature>
<dbReference type="EMBL" id="VCHE01000029">
    <property type="protein sequence ID" value="KAB2575821.1"/>
    <property type="molecule type" value="Genomic_DNA"/>
</dbReference>
<comment type="caution">
    <text evidence="4">The sequence shown here is derived from an EMBL/GenBank/DDBJ whole genome shotgun (WGS) entry which is preliminary data.</text>
</comment>
<organism evidence="4 5">
    <name type="scientific">Lasiodiplodia theobromae</name>
    <dbReference type="NCBI Taxonomy" id="45133"/>
    <lineage>
        <taxon>Eukaryota</taxon>
        <taxon>Fungi</taxon>
        <taxon>Dikarya</taxon>
        <taxon>Ascomycota</taxon>
        <taxon>Pezizomycotina</taxon>
        <taxon>Dothideomycetes</taxon>
        <taxon>Dothideomycetes incertae sedis</taxon>
        <taxon>Botryosphaeriales</taxon>
        <taxon>Botryosphaeriaceae</taxon>
        <taxon>Lasiodiplodia</taxon>
    </lineage>
</organism>
<dbReference type="InterPro" id="IPR000132">
    <property type="entry name" value="Nitrilase/CN_hydratase_CS"/>
</dbReference>